<keyword evidence="13 24" id="KW-1133">Transmembrane helix</keyword>
<evidence type="ECO:0000256" key="6">
    <source>
        <dbReference type="ARBA" id="ARBA00022692"/>
    </source>
</evidence>
<evidence type="ECO:0000256" key="5">
    <source>
        <dbReference type="ARBA" id="ARBA00022685"/>
    </source>
</evidence>
<dbReference type="InterPro" id="IPR017441">
    <property type="entry name" value="Protein_kinase_ATP_BS"/>
</dbReference>
<feature type="region of interest" description="Disordered" evidence="23">
    <location>
        <begin position="1226"/>
        <end position="1261"/>
    </location>
</feature>
<dbReference type="Pfam" id="PF00757">
    <property type="entry name" value="Furin-like"/>
    <property type="match status" value="1"/>
</dbReference>
<comment type="cofactor">
    <cofactor evidence="1">
        <name>Mn(2+)</name>
        <dbReference type="ChEBI" id="CHEBI:29035"/>
    </cofactor>
</comment>
<dbReference type="InterPro" id="IPR009030">
    <property type="entry name" value="Growth_fac_rcpt_cys_sf"/>
</dbReference>
<evidence type="ECO:0000259" key="26">
    <source>
        <dbReference type="PROSITE" id="PS50853"/>
    </source>
</evidence>
<dbReference type="InterPro" id="IPR050122">
    <property type="entry name" value="RTK"/>
</dbReference>
<dbReference type="Gene3D" id="1.10.510.10">
    <property type="entry name" value="Transferase(Phosphotransferase) domain 1"/>
    <property type="match status" value="1"/>
</dbReference>
<dbReference type="InterPro" id="IPR000494">
    <property type="entry name" value="Rcpt_L-dom"/>
</dbReference>
<comment type="catalytic activity">
    <reaction evidence="20 22">
        <text>L-tyrosyl-[protein] + ATP = O-phospho-L-tyrosyl-[protein] + ADP + H(+)</text>
        <dbReference type="Rhea" id="RHEA:10596"/>
        <dbReference type="Rhea" id="RHEA-COMP:10136"/>
        <dbReference type="Rhea" id="RHEA-COMP:20101"/>
        <dbReference type="ChEBI" id="CHEBI:15378"/>
        <dbReference type="ChEBI" id="CHEBI:30616"/>
        <dbReference type="ChEBI" id="CHEBI:46858"/>
        <dbReference type="ChEBI" id="CHEBI:61978"/>
        <dbReference type="ChEBI" id="CHEBI:456216"/>
        <dbReference type="EC" id="2.7.10.1"/>
    </reaction>
</comment>
<keyword evidence="12 21" id="KW-0067">ATP-binding</keyword>
<gene>
    <name evidence="27" type="ORF">CLODIP_2_CD10257</name>
</gene>
<dbReference type="SUPFAM" id="SSF49265">
    <property type="entry name" value="Fibronectin type III"/>
    <property type="match status" value="3"/>
</dbReference>
<keyword evidence="16" id="KW-1015">Disulfide bond</keyword>
<keyword evidence="15" id="KW-0829">Tyrosine-protein kinase</keyword>
<dbReference type="InterPro" id="IPR013783">
    <property type="entry name" value="Ig-like_fold"/>
</dbReference>
<dbReference type="Pfam" id="PF01030">
    <property type="entry name" value="Recep_L_domain"/>
    <property type="match status" value="1"/>
</dbReference>
<evidence type="ECO:0000256" key="4">
    <source>
        <dbReference type="ARBA" id="ARBA00022679"/>
    </source>
</evidence>
<dbReference type="InterPro" id="IPR036941">
    <property type="entry name" value="Rcpt_L-dom_sf"/>
</dbReference>
<feature type="region of interest" description="Disordered" evidence="23">
    <location>
        <begin position="657"/>
        <end position="676"/>
    </location>
</feature>
<proteinExistence type="inferred from homology"/>
<dbReference type="GO" id="GO:0030424">
    <property type="term" value="C:axon"/>
    <property type="evidence" value="ECO:0007669"/>
    <property type="project" value="TreeGrafter"/>
</dbReference>
<keyword evidence="4" id="KW-0808">Transferase</keyword>
<dbReference type="FunFam" id="2.60.40.10:FF:000087">
    <property type="entry name" value="Tyrosine-protein kinase receptor"/>
    <property type="match status" value="1"/>
</dbReference>
<feature type="region of interest" description="Disordered" evidence="23">
    <location>
        <begin position="1316"/>
        <end position="1348"/>
    </location>
</feature>
<evidence type="ECO:0000256" key="14">
    <source>
        <dbReference type="ARBA" id="ARBA00023136"/>
    </source>
</evidence>
<evidence type="ECO:0000256" key="3">
    <source>
        <dbReference type="ARBA" id="ARBA00022553"/>
    </source>
</evidence>
<evidence type="ECO:0000256" key="15">
    <source>
        <dbReference type="ARBA" id="ARBA00023137"/>
    </source>
</evidence>
<dbReference type="PRINTS" id="PR00109">
    <property type="entry name" value="TYRKINASE"/>
</dbReference>
<dbReference type="CDD" id="cd00063">
    <property type="entry name" value="FN3"/>
    <property type="match status" value="2"/>
</dbReference>
<dbReference type="Gene3D" id="2.60.40.10">
    <property type="entry name" value="Immunoglobulins"/>
    <property type="match status" value="3"/>
</dbReference>
<evidence type="ECO:0000256" key="18">
    <source>
        <dbReference type="ARBA" id="ARBA00023180"/>
    </source>
</evidence>
<dbReference type="InterPro" id="IPR006212">
    <property type="entry name" value="Furin_repeat"/>
</dbReference>
<dbReference type="InterPro" id="IPR003961">
    <property type="entry name" value="FN3_dom"/>
</dbReference>
<dbReference type="GO" id="GO:0005899">
    <property type="term" value="C:insulin receptor complex"/>
    <property type="evidence" value="ECO:0007669"/>
    <property type="project" value="TreeGrafter"/>
</dbReference>
<evidence type="ECO:0000256" key="8">
    <source>
        <dbReference type="ARBA" id="ARBA00022729"/>
    </source>
</evidence>
<dbReference type="SUPFAM" id="SSF52058">
    <property type="entry name" value="L domain-like"/>
    <property type="match status" value="1"/>
</dbReference>
<dbReference type="FunFam" id="1.10.510.10:FF:000528">
    <property type="entry name" value="Tyrosine-protein kinase receptor"/>
    <property type="match status" value="1"/>
</dbReference>
<feature type="domain" description="Fibronectin type-III" evidence="26">
    <location>
        <begin position="745"/>
        <end position="850"/>
    </location>
</feature>
<dbReference type="InterPro" id="IPR020635">
    <property type="entry name" value="Tyr_kinase_cat_dom"/>
</dbReference>
<evidence type="ECO:0000256" key="7">
    <source>
        <dbReference type="ARBA" id="ARBA00022723"/>
    </source>
</evidence>
<dbReference type="Gene3D" id="2.10.220.10">
    <property type="entry name" value="Hormone Receptor, Insulin-like Growth Factor Receptor 1, Chain A, domain 2"/>
    <property type="match status" value="1"/>
</dbReference>
<dbReference type="GO" id="GO:0046872">
    <property type="term" value="F:metal ion binding"/>
    <property type="evidence" value="ECO:0007669"/>
    <property type="project" value="UniProtKB-KW"/>
</dbReference>
<keyword evidence="10 21" id="KW-0547">Nucleotide-binding</keyword>
<keyword evidence="14 24" id="KW-0472">Membrane</keyword>
<dbReference type="PROSITE" id="PS50011">
    <property type="entry name" value="PROTEIN_KINASE_DOM"/>
    <property type="match status" value="1"/>
</dbReference>
<evidence type="ECO:0000256" key="21">
    <source>
        <dbReference type="PROSITE-ProRule" id="PRU10141"/>
    </source>
</evidence>
<dbReference type="InterPro" id="IPR000719">
    <property type="entry name" value="Prot_kinase_dom"/>
</dbReference>
<dbReference type="SMART" id="SM00219">
    <property type="entry name" value="TyrKc"/>
    <property type="match status" value="1"/>
</dbReference>
<dbReference type="GO" id="GO:0005009">
    <property type="term" value="F:insulin receptor activity"/>
    <property type="evidence" value="ECO:0007669"/>
    <property type="project" value="TreeGrafter"/>
</dbReference>
<evidence type="ECO:0000313" key="27">
    <source>
        <dbReference type="EMBL" id="CAB3378565.1"/>
    </source>
</evidence>
<keyword evidence="9" id="KW-0677">Repeat</keyword>
<evidence type="ECO:0000313" key="28">
    <source>
        <dbReference type="Proteomes" id="UP000494165"/>
    </source>
</evidence>
<dbReference type="PANTHER" id="PTHR24416:SF525">
    <property type="entry name" value="INSULIN-LIKE RECEPTOR"/>
    <property type="match status" value="1"/>
</dbReference>
<evidence type="ECO:0000256" key="19">
    <source>
        <dbReference type="ARBA" id="ARBA00023211"/>
    </source>
</evidence>
<keyword evidence="28" id="KW-1185">Reference proteome</keyword>
<dbReference type="InterPro" id="IPR001245">
    <property type="entry name" value="Ser-Thr/Tyr_kinase_cat_dom"/>
</dbReference>
<name>A0A8S1DBS5_9INSE</name>
<dbReference type="SUPFAM" id="SSF56112">
    <property type="entry name" value="Protein kinase-like (PK-like)"/>
    <property type="match status" value="1"/>
</dbReference>
<dbReference type="PROSITE" id="PS00107">
    <property type="entry name" value="PROTEIN_KINASE_ATP"/>
    <property type="match status" value="1"/>
</dbReference>
<protein>
    <recommendedName>
        <fullName evidence="22">Tyrosine-protein kinase receptor</fullName>
        <ecNumber evidence="22">2.7.10.1</ecNumber>
    </recommendedName>
</protein>
<dbReference type="GO" id="GO:0005524">
    <property type="term" value="F:ATP binding"/>
    <property type="evidence" value="ECO:0007669"/>
    <property type="project" value="UniProtKB-UniRule"/>
</dbReference>
<keyword evidence="11" id="KW-0418">Kinase</keyword>
<evidence type="ECO:0000256" key="13">
    <source>
        <dbReference type="ARBA" id="ARBA00022989"/>
    </source>
</evidence>
<evidence type="ECO:0000256" key="22">
    <source>
        <dbReference type="RuleBase" id="RU000312"/>
    </source>
</evidence>
<dbReference type="CDD" id="cd00064">
    <property type="entry name" value="FU"/>
    <property type="match status" value="1"/>
</dbReference>
<evidence type="ECO:0000256" key="17">
    <source>
        <dbReference type="ARBA" id="ARBA00023170"/>
    </source>
</evidence>
<dbReference type="EC" id="2.7.10.1" evidence="22"/>
<dbReference type="GO" id="GO:0042593">
    <property type="term" value="P:glucose homeostasis"/>
    <property type="evidence" value="ECO:0007669"/>
    <property type="project" value="TreeGrafter"/>
</dbReference>
<feature type="binding site" evidence="21">
    <location>
        <position position="949"/>
    </location>
    <ligand>
        <name>ATP</name>
        <dbReference type="ChEBI" id="CHEBI:30616"/>
    </ligand>
</feature>
<dbReference type="InterPro" id="IPR036116">
    <property type="entry name" value="FN3_sf"/>
</dbReference>
<dbReference type="SMART" id="SM00261">
    <property type="entry name" value="FU"/>
    <property type="match status" value="1"/>
</dbReference>
<comment type="subcellular location">
    <subcellularLocation>
        <location evidence="2">Membrane</location>
        <topology evidence="2">Single-pass type I membrane protein</topology>
    </subcellularLocation>
</comment>
<dbReference type="SMART" id="SM00060">
    <property type="entry name" value="FN3"/>
    <property type="match status" value="3"/>
</dbReference>
<dbReference type="OrthoDB" id="5809444at2759"/>
<dbReference type="Pfam" id="PF07714">
    <property type="entry name" value="PK_Tyr_Ser-Thr"/>
    <property type="match status" value="1"/>
</dbReference>
<dbReference type="GO" id="GO:0043410">
    <property type="term" value="P:positive regulation of MAPK cascade"/>
    <property type="evidence" value="ECO:0007669"/>
    <property type="project" value="TreeGrafter"/>
</dbReference>
<evidence type="ECO:0000256" key="1">
    <source>
        <dbReference type="ARBA" id="ARBA00001936"/>
    </source>
</evidence>
<dbReference type="InterPro" id="IPR008266">
    <property type="entry name" value="Tyr_kinase_AS"/>
</dbReference>
<keyword evidence="19" id="KW-0464">Manganese</keyword>
<accession>A0A8S1DBS5</accession>
<dbReference type="SUPFAM" id="SSF57184">
    <property type="entry name" value="Growth factor receptor domain"/>
    <property type="match status" value="1"/>
</dbReference>
<evidence type="ECO:0000259" key="25">
    <source>
        <dbReference type="PROSITE" id="PS50011"/>
    </source>
</evidence>
<comment type="caution">
    <text evidence="27">The sequence shown here is derived from an EMBL/GenBank/DDBJ whole genome shotgun (WGS) entry which is preliminary data.</text>
</comment>
<dbReference type="PANTHER" id="PTHR24416">
    <property type="entry name" value="TYROSINE-PROTEIN KINASE RECEPTOR"/>
    <property type="match status" value="1"/>
</dbReference>
<keyword evidence="5" id="KW-0165">Cleavage on pair of basic residues</keyword>
<keyword evidence="17 22" id="KW-0675">Receptor</keyword>
<keyword evidence="8" id="KW-0732">Signal</keyword>
<dbReference type="PROSITE" id="PS50853">
    <property type="entry name" value="FN3"/>
    <property type="match status" value="1"/>
</dbReference>
<comment type="similarity">
    <text evidence="22">Belongs to the protein kinase superfamily. Tyr protein kinase family. Insulin receptor subfamily.</text>
</comment>
<dbReference type="PROSITE" id="PS00109">
    <property type="entry name" value="PROTEIN_KINASE_TYR"/>
    <property type="match status" value="1"/>
</dbReference>
<keyword evidence="7" id="KW-0479">Metal-binding</keyword>
<dbReference type="EMBL" id="CADEPI010000168">
    <property type="protein sequence ID" value="CAB3378565.1"/>
    <property type="molecule type" value="Genomic_DNA"/>
</dbReference>
<evidence type="ECO:0000256" key="9">
    <source>
        <dbReference type="ARBA" id="ARBA00022737"/>
    </source>
</evidence>
<keyword evidence="3 22" id="KW-0597">Phosphoprotein</keyword>
<dbReference type="CDD" id="cd05032">
    <property type="entry name" value="PTKc_InsR_like"/>
    <property type="match status" value="1"/>
</dbReference>
<evidence type="ECO:0000256" key="12">
    <source>
        <dbReference type="ARBA" id="ARBA00022840"/>
    </source>
</evidence>
<organism evidence="27 28">
    <name type="scientific">Cloeon dipterum</name>
    <dbReference type="NCBI Taxonomy" id="197152"/>
    <lineage>
        <taxon>Eukaryota</taxon>
        <taxon>Metazoa</taxon>
        <taxon>Ecdysozoa</taxon>
        <taxon>Arthropoda</taxon>
        <taxon>Hexapoda</taxon>
        <taxon>Insecta</taxon>
        <taxon>Pterygota</taxon>
        <taxon>Palaeoptera</taxon>
        <taxon>Ephemeroptera</taxon>
        <taxon>Pisciforma</taxon>
        <taxon>Baetidae</taxon>
        <taxon>Cloeon</taxon>
    </lineage>
</organism>
<dbReference type="Gene3D" id="3.80.20.20">
    <property type="entry name" value="Receptor L-domain"/>
    <property type="match status" value="2"/>
</dbReference>
<feature type="transmembrane region" description="Helical" evidence="24">
    <location>
        <begin position="857"/>
        <end position="877"/>
    </location>
</feature>
<evidence type="ECO:0000256" key="11">
    <source>
        <dbReference type="ARBA" id="ARBA00022777"/>
    </source>
</evidence>
<sequence>MSCQRAQNRKQLFVRVGCLATRSLAREIIYIIWTNLFKHISSVCLQNNKKRNECPGCPEKGCPVSPQKNEPLCWNKQHCQKAYSTCPESSNCSSKLCNDNGTCCHENCIGGCFGNGADQCFACKNVNFNGKCISRCPVGTYEYINQRCIEEAECRNISVPESIHGISAKSMIPFNNSCTPECPPNHQESEIVVNNMTVLTCKPCYGSQCRVECEGLNVDSIQSAQHLRGCTHIKGGLEITIRGGKNIVRELEENLNSIQEIDYLKIVRSYPLVSLNFLKNLTVIRGTKLYQDKYAIVMRDNPNMQELWEWGKDHNLTVNGRLFFHNNPKLCINKIMELKERAKMPEFTDTEVAPDSNGDKVACNVTTLRAYVVKLNAEGVILGWQSYKHHDPRELLGYVVYYIEAPSKNISLFDGRDACGNDGWHVEDVQIDHDEGIEQSGVLPDVNHLIAHLKPYTQYAYYVKTYMLSSRGSNAQGGQSILHYFRTQPSVPSSPRHLKAFSNSTSEIVATWSPPAEPNGNITSYKVRVEYHMTDFIEQRDYCKEKIYFLPEKKENQPQIHLLDKEEKISTALSDKGTCSCDEQKKVRPDEGDKLEEIGFEDYLQNIIYVKRPSPNSRRRRDTSEAFSYGSGKRSALPVYETKEDSTNNLLLFPDTVEKSGTATPPPQVEEKNKRDEKGRYLEFTTNVTEPMVVIKMLKHFSSYKISVAACRELMPNETRAHHCSLASVEFARTSPQENADNLDSNRIFIEINNTTVEPLVRVRWDEPVDPNGLVVTYTLEYRRVDVDPPGKSFQECISRQEFRQAGGSYVIGEAPRNLQPGNYSLRISASTMVGQGEYSSFKYFVIEKSPSNPSQLLIVVFIVVVFLMVVVIGLMLQNHRKKTHLANMKIIATVNPEYVSTIYVPDEWEVPRKKIELIKELGQGSFGMVYEGIARDIQNRPETPCAVKTAGAQATERERMEFLKEASVMKEFKTNHVVRLLGVVSQGCPELPALVIMELMANGDLKTYLRSHRPDEESTDPNARPPTLKRILQMAVEIADGMAYLAFKKFVHRDLAARNCMVAADMTVKIGDFGMTRDIYDTDYYRKDTKGLLPVRWMAPESLRDGIFTSSSDVWSYGVVLWEMATLALQPYQGLSNDQVLRYVIDGGVMEPPENCPQRLYDLMKLCWQTKPQRRPSFLELVTRLIPDVDSTSFAEVSFYHQPDNRELRDQAVALVISKSRLQKQHQLQQQHHHLPSRVDIEDFHIGGPDSESEEDVGEAAALTAPLRSYPALSPIDQRPQVAATAAANNNQGDAKLGNGGGQTANGFLGHHHLNLNLNHNNHHHRHNNHTVASSSSEPPPHKTTEC</sequence>
<dbReference type="FunFam" id="3.30.200.20:FF:000026">
    <property type="entry name" value="Tyrosine-protein kinase receptor"/>
    <property type="match status" value="1"/>
</dbReference>
<dbReference type="Proteomes" id="UP000494165">
    <property type="component" value="Unassembled WGS sequence"/>
</dbReference>
<dbReference type="Gene3D" id="3.30.200.20">
    <property type="entry name" value="Phosphorylase Kinase, domain 1"/>
    <property type="match status" value="1"/>
</dbReference>
<dbReference type="FunFam" id="3.80.20.20:FF:000001">
    <property type="entry name" value="Tyrosine-protein kinase receptor"/>
    <property type="match status" value="1"/>
</dbReference>
<evidence type="ECO:0000256" key="16">
    <source>
        <dbReference type="ARBA" id="ARBA00023157"/>
    </source>
</evidence>
<evidence type="ECO:0000256" key="24">
    <source>
        <dbReference type="SAM" id="Phobius"/>
    </source>
</evidence>
<dbReference type="InterPro" id="IPR011009">
    <property type="entry name" value="Kinase-like_dom_sf"/>
</dbReference>
<dbReference type="InterPro" id="IPR006211">
    <property type="entry name" value="Furin-like_Cys-rich_dom"/>
</dbReference>
<evidence type="ECO:0000256" key="2">
    <source>
        <dbReference type="ARBA" id="ARBA00004479"/>
    </source>
</evidence>
<feature type="domain" description="Protein kinase" evidence="25">
    <location>
        <begin position="916"/>
        <end position="1190"/>
    </location>
</feature>
<evidence type="ECO:0000256" key="20">
    <source>
        <dbReference type="ARBA" id="ARBA00051243"/>
    </source>
</evidence>
<dbReference type="GO" id="GO:0051897">
    <property type="term" value="P:positive regulation of phosphatidylinositol 3-kinase/protein kinase B signal transduction"/>
    <property type="evidence" value="ECO:0007669"/>
    <property type="project" value="TreeGrafter"/>
</dbReference>
<dbReference type="PROSITE" id="PS00239">
    <property type="entry name" value="RECEPTOR_TYR_KIN_II"/>
    <property type="match status" value="1"/>
</dbReference>
<evidence type="ECO:0000256" key="10">
    <source>
        <dbReference type="ARBA" id="ARBA00022741"/>
    </source>
</evidence>
<reference evidence="27 28" key="1">
    <citation type="submission" date="2020-04" db="EMBL/GenBank/DDBJ databases">
        <authorList>
            <person name="Alioto T."/>
            <person name="Alioto T."/>
            <person name="Gomez Garrido J."/>
        </authorList>
    </citation>
    <scope>NUCLEOTIDE SEQUENCE [LARGE SCALE GENOMIC DNA]</scope>
</reference>
<dbReference type="InterPro" id="IPR002011">
    <property type="entry name" value="Tyr_kinase_rcpt_2_CS"/>
</dbReference>
<evidence type="ECO:0000256" key="23">
    <source>
        <dbReference type="SAM" id="MobiDB-lite"/>
    </source>
</evidence>
<keyword evidence="6 22" id="KW-0812">Transmembrane</keyword>
<keyword evidence="18" id="KW-0325">Glycoprotein</keyword>
<dbReference type="GO" id="GO:0043560">
    <property type="term" value="F:insulin receptor substrate binding"/>
    <property type="evidence" value="ECO:0007669"/>
    <property type="project" value="TreeGrafter"/>
</dbReference>